<proteinExistence type="predicted"/>
<reference evidence="1 2" key="1">
    <citation type="journal article" date="2014" name="Genome Biol. Evol.">
        <title>Comparative genomics and transcriptomics analyses reveal divergent lifestyle features of nematode endoparasitic fungus Hirsutella minnesotensis.</title>
        <authorList>
            <person name="Lai Y."/>
            <person name="Liu K."/>
            <person name="Zhang X."/>
            <person name="Zhang X."/>
            <person name="Li K."/>
            <person name="Wang N."/>
            <person name="Shu C."/>
            <person name="Wu Y."/>
            <person name="Wang C."/>
            <person name="Bushley K.E."/>
            <person name="Xiang M."/>
            <person name="Liu X."/>
        </authorList>
    </citation>
    <scope>NUCLEOTIDE SEQUENCE [LARGE SCALE GENOMIC DNA]</scope>
    <source>
        <strain evidence="1 2">3608</strain>
    </source>
</reference>
<evidence type="ECO:0000313" key="1">
    <source>
        <dbReference type="EMBL" id="KJZ74466.1"/>
    </source>
</evidence>
<evidence type="ECO:0000313" key="2">
    <source>
        <dbReference type="Proteomes" id="UP000054481"/>
    </source>
</evidence>
<protein>
    <submittedName>
        <fullName evidence="1">Uncharacterized protein</fullName>
    </submittedName>
</protein>
<name>A0A0F7ZJJ3_9HYPO</name>
<dbReference type="EMBL" id="KQ030525">
    <property type="protein sequence ID" value="KJZ74466.1"/>
    <property type="molecule type" value="Genomic_DNA"/>
</dbReference>
<accession>A0A0F7ZJJ3</accession>
<dbReference type="AlphaFoldDB" id="A0A0F7ZJJ3"/>
<organism evidence="1 2">
    <name type="scientific">Hirsutella minnesotensis 3608</name>
    <dbReference type="NCBI Taxonomy" id="1043627"/>
    <lineage>
        <taxon>Eukaryota</taxon>
        <taxon>Fungi</taxon>
        <taxon>Dikarya</taxon>
        <taxon>Ascomycota</taxon>
        <taxon>Pezizomycotina</taxon>
        <taxon>Sordariomycetes</taxon>
        <taxon>Hypocreomycetidae</taxon>
        <taxon>Hypocreales</taxon>
        <taxon>Ophiocordycipitaceae</taxon>
        <taxon>Hirsutella</taxon>
    </lineage>
</organism>
<sequence>MCQVDVYVTICDICRDEIRTEKEKSPSCRLARQRGGWGACRDVCVVVETSTPGFAELCHACLCEVLAIRQALINSAPEDGEVVV</sequence>
<gene>
    <name evidence="1" type="ORF">HIM_06062</name>
</gene>
<dbReference type="Proteomes" id="UP000054481">
    <property type="component" value="Unassembled WGS sequence"/>
</dbReference>
<keyword evidence="2" id="KW-1185">Reference proteome</keyword>